<evidence type="ECO:0000313" key="1">
    <source>
        <dbReference type="EMBL" id="TVY22369.1"/>
    </source>
</evidence>
<name>A0A8H8QVX7_9HELO</name>
<dbReference type="EMBL" id="QGMH01000278">
    <property type="protein sequence ID" value="TVY22369.1"/>
    <property type="molecule type" value="Genomic_DNA"/>
</dbReference>
<accession>A0A8H8QVX7</accession>
<dbReference type="Proteomes" id="UP000431533">
    <property type="component" value="Unassembled WGS sequence"/>
</dbReference>
<dbReference type="RefSeq" id="XP_031001157.1">
    <property type="nucleotide sequence ID" value="XM_031153636.1"/>
</dbReference>
<protein>
    <submittedName>
        <fullName evidence="1">Uncharacterized protein</fullName>
    </submittedName>
</protein>
<keyword evidence="2" id="KW-1185">Reference proteome</keyword>
<reference evidence="1 2" key="1">
    <citation type="submission" date="2018-05" db="EMBL/GenBank/DDBJ databases">
        <title>Genome sequencing and assembly of the regulated plant pathogen Lachnellula willkommii and related sister species for the development of diagnostic species identification markers.</title>
        <authorList>
            <person name="Giroux E."/>
            <person name="Bilodeau G."/>
        </authorList>
    </citation>
    <scope>NUCLEOTIDE SEQUENCE [LARGE SCALE GENOMIC DNA]</scope>
    <source>
        <strain evidence="1 2">CBS 185.66</strain>
    </source>
</reference>
<evidence type="ECO:0000313" key="2">
    <source>
        <dbReference type="Proteomes" id="UP000431533"/>
    </source>
</evidence>
<comment type="caution">
    <text evidence="1">The sequence shown here is derived from an EMBL/GenBank/DDBJ whole genome shotgun (WGS) entry which is preliminary data.</text>
</comment>
<sequence>MFSTTLDFEMTPNLPEILERDAGSVLHPSMKSDTQIDDWMVVYDPDMVLPEPDDKKGILAWLGLNETVSEEVLKDYEERTAGNDPDGRLRQAKTPESTLVLNLCKLFIRDMVLKWDSNDQIDFDNTYTSEDERERWYIETAVGHVENLVIEYAAMLLRMWRERADYRSKGGKKETETENVGA</sequence>
<dbReference type="AlphaFoldDB" id="A0A8H8QVX7"/>
<proteinExistence type="predicted"/>
<dbReference type="OrthoDB" id="4633200at2759"/>
<organism evidence="1 2">
    <name type="scientific">Lachnellula hyalina</name>
    <dbReference type="NCBI Taxonomy" id="1316788"/>
    <lineage>
        <taxon>Eukaryota</taxon>
        <taxon>Fungi</taxon>
        <taxon>Dikarya</taxon>
        <taxon>Ascomycota</taxon>
        <taxon>Pezizomycotina</taxon>
        <taxon>Leotiomycetes</taxon>
        <taxon>Helotiales</taxon>
        <taxon>Lachnaceae</taxon>
        <taxon>Lachnellula</taxon>
    </lineage>
</organism>
<dbReference type="GeneID" id="41988915"/>
<gene>
    <name evidence="1" type="ORF">LHYA1_G008717</name>
</gene>